<reference evidence="1" key="1">
    <citation type="submission" date="2023-11" db="EMBL/GenBank/DDBJ databases">
        <authorList>
            <person name="Poullet M."/>
        </authorList>
    </citation>
    <scope>NUCLEOTIDE SEQUENCE</scope>
    <source>
        <strain evidence="1">E1834</strain>
    </source>
</reference>
<keyword evidence="2" id="KW-1185">Reference proteome</keyword>
<proteinExistence type="predicted"/>
<sequence>MLRHSDIFYLLTLLKRVKQTLFLFTSHISVKTPHRKQTPSHKIVEGEEGVRLRHKRLLFLFLTQKRMDYPTEQQLPVQVRDIVKKFRVPVDRLKVISDDMVAAMKRGLESGSGRLSSIAMLPSFVPALPDGTEIGNYCAIDLSGKNCRILLVVFEGPGHEPVKDIQNFVVPKQVMSGTGEQLFNFIINSLKKVLRDAKVEDQTFHIGFVFSFPCELTSIREARLLWWTKGYNIPDCLQKDMVTLLDDALELSMTVKGRVKAIMNDTVGQLAASHAKYGDECIAACVIGYGCNSAYLEDVKNIKKFDPEEFNYRHEKMVVVTEWEEFGRRKEMDDIMTEFDREVDAASVHVGKQVIDKLTGALYLGELIRRILLKLTKDKILFCGEKVEALEKVDGFPAKYISEIFSEPGEMRKNCRKICDEMEVQNHGSIDYFIMQEVCIAASERSAGVVAAAISALLRHIGRRKIKIGLGGAIIQFHPQYQEMLENYLRSMAPINIDWELCIVEEGSVLGAALVAAIAVNMNLK</sequence>
<comment type="caution">
    <text evidence="1">The sequence shown here is derived from an EMBL/GenBank/DDBJ whole genome shotgun (WGS) entry which is preliminary data.</text>
</comment>
<dbReference type="EMBL" id="CAVMJV010000143">
    <property type="protein sequence ID" value="CAK5112467.1"/>
    <property type="molecule type" value="Genomic_DNA"/>
</dbReference>
<organism evidence="1 2">
    <name type="scientific">Meloidogyne enterolobii</name>
    <name type="common">Root-knot nematode worm</name>
    <name type="synonym">Meloidogyne mayaguensis</name>
    <dbReference type="NCBI Taxonomy" id="390850"/>
    <lineage>
        <taxon>Eukaryota</taxon>
        <taxon>Metazoa</taxon>
        <taxon>Ecdysozoa</taxon>
        <taxon>Nematoda</taxon>
        <taxon>Chromadorea</taxon>
        <taxon>Rhabditida</taxon>
        <taxon>Tylenchina</taxon>
        <taxon>Tylenchomorpha</taxon>
        <taxon>Tylenchoidea</taxon>
        <taxon>Meloidogynidae</taxon>
        <taxon>Meloidogyninae</taxon>
        <taxon>Meloidogyne</taxon>
    </lineage>
</organism>
<dbReference type="Proteomes" id="UP001497535">
    <property type="component" value="Unassembled WGS sequence"/>
</dbReference>
<accession>A0ACB1B108</accession>
<evidence type="ECO:0000313" key="2">
    <source>
        <dbReference type="Proteomes" id="UP001497535"/>
    </source>
</evidence>
<evidence type="ECO:0000313" key="1">
    <source>
        <dbReference type="EMBL" id="CAK5112467.1"/>
    </source>
</evidence>
<gene>
    <name evidence="1" type="ORF">MENTE1834_LOCUS44906</name>
</gene>
<protein>
    <submittedName>
        <fullName evidence="1">Uncharacterized protein</fullName>
    </submittedName>
</protein>
<name>A0ACB1B108_MELEN</name>